<evidence type="ECO:0000313" key="3">
    <source>
        <dbReference type="Proteomes" id="UP001203880"/>
    </source>
</evidence>
<evidence type="ECO:0000256" key="1">
    <source>
        <dbReference type="SAM" id="Phobius"/>
    </source>
</evidence>
<proteinExistence type="predicted"/>
<organism evidence="2 3">
    <name type="scientific">Ruegeria spongiae</name>
    <dbReference type="NCBI Taxonomy" id="2942209"/>
    <lineage>
        <taxon>Bacteria</taxon>
        <taxon>Pseudomonadati</taxon>
        <taxon>Pseudomonadota</taxon>
        <taxon>Alphaproteobacteria</taxon>
        <taxon>Rhodobacterales</taxon>
        <taxon>Roseobacteraceae</taxon>
        <taxon>Ruegeria</taxon>
    </lineage>
</organism>
<feature type="transmembrane region" description="Helical" evidence="1">
    <location>
        <begin position="12"/>
        <end position="29"/>
    </location>
</feature>
<dbReference type="Proteomes" id="UP001203880">
    <property type="component" value="Unassembled WGS sequence"/>
</dbReference>
<comment type="caution">
    <text evidence="2">The sequence shown here is derived from an EMBL/GenBank/DDBJ whole genome shotgun (WGS) entry which is preliminary data.</text>
</comment>
<name>A0ABT0PZD0_9RHOB</name>
<accession>A0ABT0PZD0</accession>
<dbReference type="RefSeq" id="WP_249707543.1">
    <property type="nucleotide sequence ID" value="NZ_JAMFMB010000005.1"/>
</dbReference>
<protein>
    <submittedName>
        <fullName evidence="2">YvaD family protein</fullName>
    </submittedName>
</protein>
<keyword evidence="3" id="KW-1185">Reference proteome</keyword>
<feature type="transmembrane region" description="Helical" evidence="1">
    <location>
        <begin position="104"/>
        <end position="122"/>
    </location>
</feature>
<dbReference type="InterPro" id="IPR020348">
    <property type="entry name" value="Uncharacterised_YvaD"/>
</dbReference>
<keyword evidence="1" id="KW-1133">Transmembrane helix</keyword>
<feature type="transmembrane region" description="Helical" evidence="1">
    <location>
        <begin position="49"/>
        <end position="68"/>
    </location>
</feature>
<gene>
    <name evidence="2" type="ORF">M3P21_05500</name>
</gene>
<reference evidence="2" key="1">
    <citation type="submission" date="2022-05" db="EMBL/GenBank/DDBJ databases">
        <authorList>
            <person name="Park J.-S."/>
        </authorList>
    </citation>
    <scope>NUCLEOTIDE SEQUENCE</scope>
    <source>
        <strain evidence="2">2012CJ41-6</strain>
    </source>
</reference>
<keyword evidence="1" id="KW-0812">Transmembrane</keyword>
<dbReference type="EMBL" id="JAMFMB010000005">
    <property type="protein sequence ID" value="MCL6282984.1"/>
    <property type="molecule type" value="Genomic_DNA"/>
</dbReference>
<feature type="transmembrane region" description="Helical" evidence="1">
    <location>
        <begin position="77"/>
        <end position="98"/>
    </location>
</feature>
<sequence>MKTLLTLTEAGMLLYWALALAALAGWQIIPPDQMYSDYEDPLIIAWNWSFFPLDVTFAVLGLTGRFAISDPARKAQVGLVALTLMFCAGLMALSFWSIRLWFDPLWWGLNLWLVILPVFAVFSGQSGWEKQRS</sequence>
<dbReference type="Pfam" id="PF17314">
    <property type="entry name" value="DUF5360"/>
    <property type="match status" value="1"/>
</dbReference>
<evidence type="ECO:0000313" key="2">
    <source>
        <dbReference type="EMBL" id="MCL6282984.1"/>
    </source>
</evidence>
<keyword evidence="1" id="KW-0472">Membrane</keyword>